<dbReference type="InterPro" id="IPR012106">
    <property type="entry name" value="Phage_Mu_Gp1"/>
</dbReference>
<keyword evidence="2" id="KW-1185">Reference proteome</keyword>
<evidence type="ECO:0000313" key="1">
    <source>
        <dbReference type="EMBL" id="SMH42433.1"/>
    </source>
</evidence>
<protein>
    <submittedName>
        <fullName evidence="1">Mu-like prophage I protein</fullName>
    </submittedName>
</protein>
<reference evidence="1 2" key="1">
    <citation type="submission" date="2017-04" db="EMBL/GenBank/DDBJ databases">
        <authorList>
            <person name="Afonso C.L."/>
            <person name="Miller P.J."/>
            <person name="Scott M.A."/>
            <person name="Spackman E."/>
            <person name="Goraichik I."/>
            <person name="Dimitrov K.M."/>
            <person name="Suarez D.L."/>
            <person name="Swayne D.E."/>
        </authorList>
    </citation>
    <scope>NUCLEOTIDE SEQUENCE [LARGE SCALE GENOMIC DNA]</scope>
    <source>
        <strain evidence="1 2">B5P</strain>
    </source>
</reference>
<proteinExistence type="predicted"/>
<organism evidence="1 2">
    <name type="scientific">Mesorhizobium australicum</name>
    <dbReference type="NCBI Taxonomy" id="536018"/>
    <lineage>
        <taxon>Bacteria</taxon>
        <taxon>Pseudomonadati</taxon>
        <taxon>Pseudomonadota</taxon>
        <taxon>Alphaproteobacteria</taxon>
        <taxon>Hyphomicrobiales</taxon>
        <taxon>Phyllobacteriaceae</taxon>
        <taxon>Mesorhizobium</taxon>
    </lineage>
</organism>
<accession>A0A1X7NXF3</accession>
<dbReference type="RefSeq" id="WP_085464651.1">
    <property type="nucleotide sequence ID" value="NZ_FXBL01000004.1"/>
</dbReference>
<gene>
    <name evidence="1" type="ORF">SAMN02982922_2742</name>
</gene>
<dbReference type="AlphaFoldDB" id="A0A1X7NXF3"/>
<dbReference type="OrthoDB" id="7306769at2"/>
<name>A0A1X7NXF3_9HYPH</name>
<dbReference type="PIRSF" id="PIRSF016624">
    <property type="entry name" value="Mu_prophg_I"/>
    <property type="match status" value="1"/>
</dbReference>
<dbReference type="EMBL" id="FXBL01000004">
    <property type="protein sequence ID" value="SMH42433.1"/>
    <property type="molecule type" value="Genomic_DNA"/>
</dbReference>
<dbReference type="Proteomes" id="UP000193083">
    <property type="component" value="Unassembled WGS sequence"/>
</dbReference>
<evidence type="ECO:0000313" key="2">
    <source>
        <dbReference type="Proteomes" id="UP000193083"/>
    </source>
</evidence>
<dbReference type="Pfam" id="PF10123">
    <property type="entry name" value="Mu-like_Pro"/>
    <property type="match status" value="1"/>
</dbReference>
<sequence length="366" mass="38374">MLRPATFTSLHSAADTGDLALCAAFPLPAFEDDKVPEWINLLPAGAIITTVDGRGPYKVPSAAEVVRASLQQAAGPMVLDENHATDIAAARGESAPARGWIVALDARPDGIWGKVDWTKSGLELMADKAYRYISPVITHLKDGTVLEIRRASLVNKPNLRGLAALHQENTMDLLAKLLAALGLPATTTEEAVIAAVTTMHAQQTAASTALQAALDPIATAVGLQAGADATAVLAGVQQVTAKGNDNVVVALQAEIATLASQVKTLTETGSKERATVYVDGEIKRGRAGLKPLRDHYIAMHMADPARVEKEIGAMIVLGPSGARVDPPAPVNGEISLNAEQRATAKMLGIDEKAYAETLKAEREAAL</sequence>